<evidence type="ECO:0000313" key="2">
    <source>
        <dbReference type="EMBL" id="OQU80054.1"/>
    </source>
</evidence>
<feature type="compositionally biased region" description="Low complexity" evidence="1">
    <location>
        <begin position="76"/>
        <end position="87"/>
    </location>
</feature>
<dbReference type="EMBL" id="CM000766">
    <property type="protein sequence ID" value="OQU80054.1"/>
    <property type="molecule type" value="Genomic_DNA"/>
</dbReference>
<keyword evidence="3" id="KW-1185">Reference proteome</keyword>
<gene>
    <name evidence="2" type="ORF">SORBI_3007G072166</name>
</gene>
<accession>A0A1Z5R8E9</accession>
<dbReference type="InParanoid" id="A0A1Z5R8E9"/>
<dbReference type="AlphaFoldDB" id="A0A1Z5R8E9"/>
<evidence type="ECO:0000256" key="1">
    <source>
        <dbReference type="SAM" id="MobiDB-lite"/>
    </source>
</evidence>
<proteinExistence type="predicted"/>
<feature type="region of interest" description="Disordered" evidence="1">
    <location>
        <begin position="52"/>
        <end position="108"/>
    </location>
</feature>
<reference evidence="3" key="2">
    <citation type="journal article" date="2018" name="Plant J.">
        <title>The Sorghum bicolor reference genome: improved assembly, gene annotations, a transcriptome atlas, and signatures of genome organization.</title>
        <authorList>
            <person name="McCormick R.F."/>
            <person name="Truong S.K."/>
            <person name="Sreedasyam A."/>
            <person name="Jenkins J."/>
            <person name="Shu S."/>
            <person name="Sims D."/>
            <person name="Kennedy M."/>
            <person name="Amirebrahimi M."/>
            <person name="Weers B.D."/>
            <person name="McKinley B."/>
            <person name="Mattison A."/>
            <person name="Morishige D.T."/>
            <person name="Grimwood J."/>
            <person name="Schmutz J."/>
            <person name="Mullet J.E."/>
        </authorList>
    </citation>
    <scope>NUCLEOTIDE SEQUENCE [LARGE SCALE GENOMIC DNA]</scope>
    <source>
        <strain evidence="3">cv. BTx623</strain>
    </source>
</reference>
<name>A0A1Z5R8E9_SORBI</name>
<dbReference type="Proteomes" id="UP000000768">
    <property type="component" value="Chromosome 7"/>
</dbReference>
<sequence>MADTASSMHTVHRAPLGQPAAQASWPLVPTPACVTRARAALARRLPSALAARARSRLRRPAPAQLCPPVAERSSRSRPNSPVSARAPFRGSTSDEPAALQVRPQQTTRACAARRVCPRFTPAAARRHRRYGPRC</sequence>
<organism evidence="2 3">
    <name type="scientific">Sorghum bicolor</name>
    <name type="common">Sorghum</name>
    <name type="synonym">Sorghum vulgare</name>
    <dbReference type="NCBI Taxonomy" id="4558"/>
    <lineage>
        <taxon>Eukaryota</taxon>
        <taxon>Viridiplantae</taxon>
        <taxon>Streptophyta</taxon>
        <taxon>Embryophyta</taxon>
        <taxon>Tracheophyta</taxon>
        <taxon>Spermatophyta</taxon>
        <taxon>Magnoliopsida</taxon>
        <taxon>Liliopsida</taxon>
        <taxon>Poales</taxon>
        <taxon>Poaceae</taxon>
        <taxon>PACMAD clade</taxon>
        <taxon>Panicoideae</taxon>
        <taxon>Andropogonodae</taxon>
        <taxon>Andropogoneae</taxon>
        <taxon>Sorghinae</taxon>
        <taxon>Sorghum</taxon>
    </lineage>
</organism>
<protein>
    <submittedName>
        <fullName evidence="2">Uncharacterized protein</fullName>
    </submittedName>
</protein>
<dbReference type="Gramene" id="OQU80054">
    <property type="protein sequence ID" value="OQU80054"/>
    <property type="gene ID" value="SORBI_3007G072166"/>
</dbReference>
<reference evidence="2 3" key="1">
    <citation type="journal article" date="2009" name="Nature">
        <title>The Sorghum bicolor genome and the diversification of grasses.</title>
        <authorList>
            <person name="Paterson A.H."/>
            <person name="Bowers J.E."/>
            <person name="Bruggmann R."/>
            <person name="Dubchak I."/>
            <person name="Grimwood J."/>
            <person name="Gundlach H."/>
            <person name="Haberer G."/>
            <person name="Hellsten U."/>
            <person name="Mitros T."/>
            <person name="Poliakov A."/>
            <person name="Schmutz J."/>
            <person name="Spannagl M."/>
            <person name="Tang H."/>
            <person name="Wang X."/>
            <person name="Wicker T."/>
            <person name="Bharti A.K."/>
            <person name="Chapman J."/>
            <person name="Feltus F.A."/>
            <person name="Gowik U."/>
            <person name="Grigoriev I.V."/>
            <person name="Lyons E."/>
            <person name="Maher C.A."/>
            <person name="Martis M."/>
            <person name="Narechania A."/>
            <person name="Otillar R.P."/>
            <person name="Penning B.W."/>
            <person name="Salamov A.A."/>
            <person name="Wang Y."/>
            <person name="Zhang L."/>
            <person name="Carpita N.C."/>
            <person name="Freeling M."/>
            <person name="Gingle A.R."/>
            <person name="Hash C.T."/>
            <person name="Keller B."/>
            <person name="Klein P."/>
            <person name="Kresovich S."/>
            <person name="McCann M.C."/>
            <person name="Ming R."/>
            <person name="Peterson D.G."/>
            <person name="Mehboob-ur-Rahman"/>
            <person name="Ware D."/>
            <person name="Westhoff P."/>
            <person name="Mayer K.F."/>
            <person name="Messing J."/>
            <person name="Rokhsar D.S."/>
        </authorList>
    </citation>
    <scope>NUCLEOTIDE SEQUENCE [LARGE SCALE GENOMIC DNA]</scope>
    <source>
        <strain evidence="3">cv. BTx623</strain>
    </source>
</reference>
<evidence type="ECO:0000313" key="3">
    <source>
        <dbReference type="Proteomes" id="UP000000768"/>
    </source>
</evidence>